<dbReference type="InterPro" id="IPR013216">
    <property type="entry name" value="Methyltransf_11"/>
</dbReference>
<dbReference type="RefSeq" id="WP_006062150.1">
    <property type="nucleotide sequence ID" value="NZ_KB290823.1"/>
</dbReference>
<accession>L1MB50</accession>
<dbReference type="SUPFAM" id="SSF53335">
    <property type="entry name" value="S-adenosyl-L-methionine-dependent methyltransferases"/>
    <property type="match status" value="1"/>
</dbReference>
<dbReference type="PANTHER" id="PTHR45277:SF1">
    <property type="entry name" value="EXPRESSED PROTEIN"/>
    <property type="match status" value="1"/>
</dbReference>
<keyword evidence="1" id="KW-0812">Transmembrane</keyword>
<dbReference type="HOGENOM" id="CLU_076542_0_0_11"/>
<sequence>MAQPHKAKASYGIDGPIVPAAFSIGAIIFIICGLIWSPWFYIGAVLSAIQAGFYLHATFRGKFVVWDRVLNDIPFQGNEKILDMGCGHGTVLIAAAKHIPHGTATGIDLWRSIDQSGNSMDATLRNAEIEGVADRITLETADMTALPFPDNSFDVVVSSLAIHNIHSVEGRKKAVHEAYRVAKPGGHIIIADPFKAREYGPALTEAGATDTHTRSVGWEMWWSGPWSATYFVTATKS</sequence>
<dbReference type="AlphaFoldDB" id="L1MB50"/>
<dbReference type="Pfam" id="PF08241">
    <property type="entry name" value="Methyltransf_11"/>
    <property type="match status" value="1"/>
</dbReference>
<feature type="transmembrane region" description="Helical" evidence="1">
    <location>
        <begin position="42"/>
        <end position="59"/>
    </location>
</feature>
<evidence type="ECO:0000259" key="2">
    <source>
        <dbReference type="Pfam" id="PF08241"/>
    </source>
</evidence>
<dbReference type="OrthoDB" id="9795634at2"/>
<dbReference type="GO" id="GO:0008757">
    <property type="term" value="F:S-adenosylmethionine-dependent methyltransferase activity"/>
    <property type="evidence" value="ECO:0007669"/>
    <property type="project" value="InterPro"/>
</dbReference>
<evidence type="ECO:0000256" key="1">
    <source>
        <dbReference type="SAM" id="Phobius"/>
    </source>
</evidence>
<reference evidence="3 4" key="1">
    <citation type="submission" date="2012-05" db="EMBL/GenBank/DDBJ databases">
        <authorList>
            <person name="Weinstock G."/>
            <person name="Sodergren E."/>
            <person name="Lobos E.A."/>
            <person name="Fulton L."/>
            <person name="Fulton R."/>
            <person name="Courtney L."/>
            <person name="Fronick C."/>
            <person name="O'Laughlin M."/>
            <person name="Godfrey J."/>
            <person name="Wilson R.M."/>
            <person name="Miner T."/>
            <person name="Farmer C."/>
            <person name="Delehaunty K."/>
            <person name="Cordes M."/>
            <person name="Minx P."/>
            <person name="Tomlinson C."/>
            <person name="Chen J."/>
            <person name="Wollam A."/>
            <person name="Pepin K.H."/>
            <person name="Bhonagiri V."/>
            <person name="Zhang X."/>
            <person name="Suruliraj S."/>
            <person name="Warren W."/>
            <person name="Mitreva M."/>
            <person name="Mardis E.R."/>
            <person name="Wilson R.K."/>
        </authorList>
    </citation>
    <scope>NUCLEOTIDE SEQUENCE [LARGE SCALE GENOMIC DNA]</scope>
    <source>
        <strain evidence="3 4">F0235</strain>
    </source>
</reference>
<keyword evidence="3" id="KW-0808">Transferase</keyword>
<dbReference type="EMBL" id="AMEM01000039">
    <property type="protein sequence ID" value="EKX88224.1"/>
    <property type="molecule type" value="Genomic_DNA"/>
</dbReference>
<organism evidence="3 4">
    <name type="scientific">Corynebacterium durum F0235</name>
    <dbReference type="NCBI Taxonomy" id="1035195"/>
    <lineage>
        <taxon>Bacteria</taxon>
        <taxon>Bacillati</taxon>
        <taxon>Actinomycetota</taxon>
        <taxon>Actinomycetes</taxon>
        <taxon>Mycobacteriales</taxon>
        <taxon>Corynebacteriaceae</taxon>
        <taxon>Corynebacterium</taxon>
    </lineage>
</organism>
<keyword evidence="1" id="KW-0472">Membrane</keyword>
<dbReference type="InterPro" id="IPR029063">
    <property type="entry name" value="SAM-dependent_MTases_sf"/>
</dbReference>
<proteinExistence type="predicted"/>
<keyword evidence="4" id="KW-1185">Reference proteome</keyword>
<comment type="caution">
    <text evidence="3">The sequence shown here is derived from an EMBL/GenBank/DDBJ whole genome shotgun (WGS) entry which is preliminary data.</text>
</comment>
<dbReference type="Gene3D" id="3.40.50.150">
    <property type="entry name" value="Vaccinia Virus protein VP39"/>
    <property type="match status" value="1"/>
</dbReference>
<dbReference type="STRING" id="1035195.HMPREF9997_02340"/>
<feature type="domain" description="Methyltransferase type 11" evidence="2">
    <location>
        <begin position="82"/>
        <end position="190"/>
    </location>
</feature>
<evidence type="ECO:0000313" key="3">
    <source>
        <dbReference type="EMBL" id="EKX88224.1"/>
    </source>
</evidence>
<dbReference type="PATRIC" id="fig|1035195.3.peg.2090"/>
<keyword evidence="3" id="KW-0489">Methyltransferase</keyword>
<evidence type="ECO:0000313" key="4">
    <source>
        <dbReference type="Proteomes" id="UP000010445"/>
    </source>
</evidence>
<dbReference type="eggNOG" id="COG2226">
    <property type="taxonomic scope" value="Bacteria"/>
</dbReference>
<feature type="transmembrane region" description="Helical" evidence="1">
    <location>
        <begin position="12"/>
        <end position="36"/>
    </location>
</feature>
<dbReference type="CDD" id="cd02440">
    <property type="entry name" value="AdoMet_MTases"/>
    <property type="match status" value="1"/>
</dbReference>
<dbReference type="PANTHER" id="PTHR45277">
    <property type="entry name" value="EXPRESSED PROTEIN"/>
    <property type="match status" value="1"/>
</dbReference>
<name>L1MB50_9CORY</name>
<keyword evidence="1" id="KW-1133">Transmembrane helix</keyword>
<dbReference type="GO" id="GO:0032259">
    <property type="term" value="P:methylation"/>
    <property type="evidence" value="ECO:0007669"/>
    <property type="project" value="UniProtKB-KW"/>
</dbReference>
<protein>
    <submittedName>
        <fullName evidence="3">Methyltransferase domain protein</fullName>
    </submittedName>
</protein>
<gene>
    <name evidence="3" type="ORF">HMPREF9997_02340</name>
</gene>
<dbReference type="Proteomes" id="UP000010445">
    <property type="component" value="Unassembled WGS sequence"/>
</dbReference>